<dbReference type="EnsemblPlants" id="KRH25846">
    <property type="protein sequence ID" value="KRH25846"/>
    <property type="gene ID" value="GLYMA_12G133600"/>
</dbReference>
<dbReference type="AlphaFoldDB" id="A0A0R0H579"/>
<organism evidence="1">
    <name type="scientific">Glycine max</name>
    <name type="common">Soybean</name>
    <name type="synonym">Glycine hispida</name>
    <dbReference type="NCBI Taxonomy" id="3847"/>
    <lineage>
        <taxon>Eukaryota</taxon>
        <taxon>Viridiplantae</taxon>
        <taxon>Streptophyta</taxon>
        <taxon>Embryophyta</taxon>
        <taxon>Tracheophyta</taxon>
        <taxon>Spermatophyta</taxon>
        <taxon>Magnoliopsida</taxon>
        <taxon>eudicotyledons</taxon>
        <taxon>Gunneridae</taxon>
        <taxon>Pentapetalae</taxon>
        <taxon>rosids</taxon>
        <taxon>fabids</taxon>
        <taxon>Fabales</taxon>
        <taxon>Fabaceae</taxon>
        <taxon>Papilionoideae</taxon>
        <taxon>50 kb inversion clade</taxon>
        <taxon>NPAAA clade</taxon>
        <taxon>indigoferoid/millettioid clade</taxon>
        <taxon>Phaseoleae</taxon>
        <taxon>Glycine</taxon>
        <taxon>Glycine subgen. Soja</taxon>
    </lineage>
</organism>
<proteinExistence type="predicted"/>
<evidence type="ECO:0000313" key="3">
    <source>
        <dbReference type="Proteomes" id="UP000008827"/>
    </source>
</evidence>
<dbReference type="Proteomes" id="UP000008827">
    <property type="component" value="Chromosome 12"/>
</dbReference>
<dbReference type="Gramene" id="KRH25846">
    <property type="protein sequence ID" value="KRH25846"/>
    <property type="gene ID" value="GLYMA_12G133600"/>
</dbReference>
<evidence type="ECO:0000313" key="2">
    <source>
        <dbReference type="EnsemblPlants" id="KRH25846"/>
    </source>
</evidence>
<dbReference type="EMBL" id="CM000845">
    <property type="protein sequence ID" value="KRH25846.1"/>
    <property type="molecule type" value="Genomic_DNA"/>
</dbReference>
<sequence>MYKNLRNGICCLISILWEDKPPPAERFRVRSQIQIKPKILCQGFREQVYFGNSWLTQGPFLVFATRFGELMVT</sequence>
<keyword evidence="3" id="KW-1185">Reference proteome</keyword>
<protein>
    <submittedName>
        <fullName evidence="1 2">Uncharacterized protein</fullName>
    </submittedName>
</protein>
<reference evidence="1" key="3">
    <citation type="submission" date="2018-07" db="EMBL/GenBank/DDBJ databases">
        <title>WGS assembly of Glycine max.</title>
        <authorList>
            <person name="Schmutz J."/>
            <person name="Cannon S."/>
            <person name="Schlueter J."/>
            <person name="Ma J."/>
            <person name="Mitros T."/>
            <person name="Nelson W."/>
            <person name="Hyten D."/>
            <person name="Song Q."/>
            <person name="Thelen J."/>
            <person name="Cheng J."/>
            <person name="Xu D."/>
            <person name="Hellsten U."/>
            <person name="May G."/>
            <person name="Yu Y."/>
            <person name="Sakurai T."/>
            <person name="Umezawa T."/>
            <person name="Bhattacharyya M."/>
            <person name="Sandhu D."/>
            <person name="Valliyodan B."/>
            <person name="Lindquist E."/>
            <person name="Peto M."/>
            <person name="Grant D."/>
            <person name="Shu S."/>
            <person name="Goodstein D."/>
            <person name="Barry K."/>
            <person name="Futrell-Griggs M."/>
            <person name="Abernathy B."/>
            <person name="Du J."/>
            <person name="Tian Z."/>
            <person name="Zhu L."/>
            <person name="Gill N."/>
            <person name="Joshi T."/>
            <person name="Libault M."/>
            <person name="Sethuraman A."/>
            <person name="Zhang X."/>
            <person name="Shinozaki K."/>
            <person name="Nguyen H."/>
            <person name="Wing R."/>
            <person name="Cregan P."/>
            <person name="Specht J."/>
            <person name="Grimwood J."/>
            <person name="Rokhsar D."/>
            <person name="Stacey G."/>
            <person name="Shoemaker R."/>
            <person name="Jackson S."/>
        </authorList>
    </citation>
    <scope>NUCLEOTIDE SEQUENCE</scope>
    <source>
        <tissue evidence="1">Callus</tissue>
    </source>
</reference>
<gene>
    <name evidence="1" type="ORF">GLYMA_12G133600</name>
</gene>
<accession>A0A0R0H579</accession>
<reference evidence="2" key="2">
    <citation type="submission" date="2018-02" db="UniProtKB">
        <authorList>
            <consortium name="EnsemblPlants"/>
        </authorList>
    </citation>
    <scope>IDENTIFICATION</scope>
    <source>
        <strain evidence="2">Williams 82</strain>
    </source>
</reference>
<reference evidence="1 2" key="1">
    <citation type="journal article" date="2010" name="Nature">
        <title>Genome sequence of the palaeopolyploid soybean.</title>
        <authorList>
            <person name="Schmutz J."/>
            <person name="Cannon S.B."/>
            <person name="Schlueter J."/>
            <person name="Ma J."/>
            <person name="Mitros T."/>
            <person name="Nelson W."/>
            <person name="Hyten D.L."/>
            <person name="Song Q."/>
            <person name="Thelen J.J."/>
            <person name="Cheng J."/>
            <person name="Xu D."/>
            <person name="Hellsten U."/>
            <person name="May G.D."/>
            <person name="Yu Y."/>
            <person name="Sakurai T."/>
            <person name="Umezawa T."/>
            <person name="Bhattacharyya M.K."/>
            <person name="Sandhu D."/>
            <person name="Valliyodan B."/>
            <person name="Lindquist E."/>
            <person name="Peto M."/>
            <person name="Grant D."/>
            <person name="Shu S."/>
            <person name="Goodstein D."/>
            <person name="Barry K."/>
            <person name="Futrell-Griggs M."/>
            <person name="Abernathy B."/>
            <person name="Du J."/>
            <person name="Tian Z."/>
            <person name="Zhu L."/>
            <person name="Gill N."/>
            <person name="Joshi T."/>
            <person name="Libault M."/>
            <person name="Sethuraman A."/>
            <person name="Zhang X.-C."/>
            <person name="Shinozaki K."/>
            <person name="Nguyen H.T."/>
            <person name="Wing R.A."/>
            <person name="Cregan P."/>
            <person name="Specht J."/>
            <person name="Grimwood J."/>
            <person name="Rokhsar D."/>
            <person name="Stacey G."/>
            <person name="Shoemaker R.C."/>
            <person name="Jackson S.A."/>
        </authorList>
    </citation>
    <scope>NUCLEOTIDE SEQUENCE</scope>
    <source>
        <strain evidence="2">cv. Williams 82</strain>
        <tissue evidence="1">Callus</tissue>
    </source>
</reference>
<dbReference type="InParanoid" id="A0A0R0H579"/>
<evidence type="ECO:0000313" key="1">
    <source>
        <dbReference type="EMBL" id="KRH25846.1"/>
    </source>
</evidence>
<name>A0A0R0H579_SOYBN</name>